<feature type="transmembrane region" description="Helical" evidence="1">
    <location>
        <begin position="16"/>
        <end position="35"/>
    </location>
</feature>
<evidence type="ECO:0000256" key="1">
    <source>
        <dbReference type="SAM" id="Phobius"/>
    </source>
</evidence>
<sequence length="39" mass="4480">MKEELSAVSVSGCTEILVSSLIVSRIMIVNYHFLFRFFL</sequence>
<dbReference type="AlphaFoldDB" id="A0A0R3R7K6"/>
<protein>
    <submittedName>
        <fullName evidence="2 4">Uncharacterized protein</fullName>
    </submittedName>
</protein>
<keyword evidence="1" id="KW-1133">Transmembrane helix</keyword>
<reference evidence="2 3" key="2">
    <citation type="submission" date="2018-11" db="EMBL/GenBank/DDBJ databases">
        <authorList>
            <consortium name="Pathogen Informatics"/>
        </authorList>
    </citation>
    <scope>NUCLEOTIDE SEQUENCE [LARGE SCALE GENOMIC DNA]</scope>
</reference>
<name>A0A0R3R7K6_9BILA</name>
<dbReference type="EMBL" id="UZAG01020690">
    <property type="protein sequence ID" value="VDO47600.1"/>
    <property type="molecule type" value="Genomic_DNA"/>
</dbReference>
<keyword evidence="1" id="KW-0812">Transmembrane</keyword>
<dbReference type="Proteomes" id="UP000280834">
    <property type="component" value="Unassembled WGS sequence"/>
</dbReference>
<accession>A0A0R3R7K6</accession>
<gene>
    <name evidence="2" type="ORF">BTMF_LOCUS13992</name>
</gene>
<evidence type="ECO:0000313" key="2">
    <source>
        <dbReference type="EMBL" id="VDO47600.1"/>
    </source>
</evidence>
<keyword evidence="3" id="KW-1185">Reference proteome</keyword>
<evidence type="ECO:0000313" key="3">
    <source>
        <dbReference type="Proteomes" id="UP000280834"/>
    </source>
</evidence>
<proteinExistence type="predicted"/>
<organism evidence="4">
    <name type="scientific">Brugia timori</name>
    <dbReference type="NCBI Taxonomy" id="42155"/>
    <lineage>
        <taxon>Eukaryota</taxon>
        <taxon>Metazoa</taxon>
        <taxon>Ecdysozoa</taxon>
        <taxon>Nematoda</taxon>
        <taxon>Chromadorea</taxon>
        <taxon>Rhabditida</taxon>
        <taxon>Spirurina</taxon>
        <taxon>Spiruromorpha</taxon>
        <taxon>Filarioidea</taxon>
        <taxon>Onchocercidae</taxon>
        <taxon>Brugia</taxon>
    </lineage>
</organism>
<reference evidence="4" key="1">
    <citation type="submission" date="2017-02" db="UniProtKB">
        <authorList>
            <consortium name="WormBaseParasite"/>
        </authorList>
    </citation>
    <scope>IDENTIFICATION</scope>
</reference>
<keyword evidence="1" id="KW-0472">Membrane</keyword>
<dbReference type="WBParaSite" id="BTMF_0001600801-mRNA-1">
    <property type="protein sequence ID" value="BTMF_0001600801-mRNA-1"/>
    <property type="gene ID" value="BTMF_0001600801"/>
</dbReference>
<evidence type="ECO:0000313" key="4">
    <source>
        <dbReference type="WBParaSite" id="BTMF_0001600801-mRNA-1"/>
    </source>
</evidence>